<dbReference type="Pfam" id="PF00652">
    <property type="entry name" value="Ricin_B_lectin"/>
    <property type="match status" value="1"/>
</dbReference>
<dbReference type="PANTHER" id="PTHR34142:SF1">
    <property type="entry name" value="GLYCOSIDE HYDROLASE FAMILY 5 DOMAIN-CONTAINING PROTEIN"/>
    <property type="match status" value="1"/>
</dbReference>
<dbReference type="CDD" id="cd23418">
    <property type="entry name" value="beta-trefoil_Ricin_XLN-like"/>
    <property type="match status" value="1"/>
</dbReference>
<evidence type="ECO:0000256" key="2">
    <source>
        <dbReference type="ARBA" id="ARBA00023295"/>
    </source>
</evidence>
<dbReference type="InterPro" id="IPR000772">
    <property type="entry name" value="Ricin_B_lectin"/>
</dbReference>
<dbReference type="EMBL" id="JBHSIU010000011">
    <property type="protein sequence ID" value="MFC4998243.1"/>
    <property type="molecule type" value="Genomic_DNA"/>
</dbReference>
<organism evidence="5 6">
    <name type="scientific">Dactylosporangium cerinum</name>
    <dbReference type="NCBI Taxonomy" id="1434730"/>
    <lineage>
        <taxon>Bacteria</taxon>
        <taxon>Bacillati</taxon>
        <taxon>Actinomycetota</taxon>
        <taxon>Actinomycetes</taxon>
        <taxon>Micromonosporales</taxon>
        <taxon>Micromonosporaceae</taxon>
        <taxon>Dactylosporangium</taxon>
    </lineage>
</organism>
<proteinExistence type="inferred from homology"/>
<protein>
    <submittedName>
        <fullName evidence="5">Ricin-type beta-trefoil lectin domain protein</fullName>
    </submittedName>
</protein>
<dbReference type="SMART" id="SM00458">
    <property type="entry name" value="RICIN"/>
    <property type="match status" value="1"/>
</dbReference>
<dbReference type="InterPro" id="IPR008999">
    <property type="entry name" value="Actin-crosslinking"/>
</dbReference>
<accession>A0ABV9VPI6</accession>
<evidence type="ECO:0000259" key="4">
    <source>
        <dbReference type="SMART" id="SM00458"/>
    </source>
</evidence>
<evidence type="ECO:0000313" key="6">
    <source>
        <dbReference type="Proteomes" id="UP001595912"/>
    </source>
</evidence>
<keyword evidence="2 3" id="KW-0326">Glycosidase</keyword>
<feature type="domain" description="Ricin B lectin" evidence="4">
    <location>
        <begin position="372"/>
        <end position="499"/>
    </location>
</feature>
<dbReference type="InterPro" id="IPR017853">
    <property type="entry name" value="GH"/>
</dbReference>
<dbReference type="SUPFAM" id="SSF51445">
    <property type="entry name" value="(Trans)glycosidases"/>
    <property type="match status" value="1"/>
</dbReference>
<name>A0ABV9VPI6_9ACTN</name>
<reference evidence="6" key="1">
    <citation type="journal article" date="2019" name="Int. J. Syst. Evol. Microbiol.">
        <title>The Global Catalogue of Microorganisms (GCM) 10K type strain sequencing project: providing services to taxonomists for standard genome sequencing and annotation.</title>
        <authorList>
            <consortium name="The Broad Institute Genomics Platform"/>
            <consortium name="The Broad Institute Genome Sequencing Center for Infectious Disease"/>
            <person name="Wu L."/>
            <person name="Ma J."/>
        </authorList>
    </citation>
    <scope>NUCLEOTIDE SEQUENCE [LARGE SCALE GENOMIC DNA]</scope>
    <source>
        <strain evidence="6">CGMCC 4.7152</strain>
    </source>
</reference>
<dbReference type="Pfam" id="PF00150">
    <property type="entry name" value="Cellulase"/>
    <property type="match status" value="1"/>
</dbReference>
<comment type="similarity">
    <text evidence="3">Belongs to the glycosyl hydrolase 5 (cellulase A) family.</text>
</comment>
<dbReference type="PROSITE" id="PS50231">
    <property type="entry name" value="RICIN_B_LECTIN"/>
    <property type="match status" value="1"/>
</dbReference>
<dbReference type="Gene3D" id="2.80.10.50">
    <property type="match status" value="2"/>
</dbReference>
<evidence type="ECO:0000313" key="5">
    <source>
        <dbReference type="EMBL" id="MFC4998243.1"/>
    </source>
</evidence>
<keyword evidence="1 3" id="KW-0378">Hydrolase</keyword>
<dbReference type="RefSeq" id="WP_380114496.1">
    <property type="nucleotide sequence ID" value="NZ_JBHSIU010000011.1"/>
</dbReference>
<dbReference type="SUPFAM" id="SSF50405">
    <property type="entry name" value="Actin-crosslinking proteins"/>
    <property type="match status" value="1"/>
</dbReference>
<dbReference type="InterPro" id="IPR035992">
    <property type="entry name" value="Ricin_B-like_lectins"/>
</dbReference>
<dbReference type="InterPro" id="IPR001547">
    <property type="entry name" value="Glyco_hydro_5"/>
</dbReference>
<dbReference type="Proteomes" id="UP001595912">
    <property type="component" value="Unassembled WGS sequence"/>
</dbReference>
<comment type="caution">
    <text evidence="5">The sequence shown here is derived from an EMBL/GenBank/DDBJ whole genome shotgun (WGS) entry which is preliminary data.</text>
</comment>
<gene>
    <name evidence="5" type="ORF">ACFPIJ_10400</name>
</gene>
<dbReference type="SUPFAM" id="SSF50370">
    <property type="entry name" value="Ricin B-like lectins"/>
    <property type="match status" value="1"/>
</dbReference>
<evidence type="ECO:0000256" key="3">
    <source>
        <dbReference type="RuleBase" id="RU361153"/>
    </source>
</evidence>
<sequence>MARTPPTSYSVPTGARPGRRALAWVVAALTTLASVALIVVAGPTAATAAVGFDPSSFRGVHWSRLGDNFTPDRLVLQGLSPNDDYNAARSKADAMFAAFQNDMGANTVRLPINPATTNWNTYNGVIDAATARGFKVILCYWVQDGTNMVPPSFLATYNQMWDTLATRYRTNDLIYFDPINEPIGFNTTQWLNFAATWVTRMTTAGMPANRLFIEGAQLDGGGWGSDLRPLCNDPRFDGVYLGLHRYAFPYGNRTYTDWYNDLTTLVGNCAARTVIEEFGASADTGVDFNTTPSGTTDKEVAYLRAVTDFVRNNKLGAIWCHVIGGRTTTPDHDTLNILRLAGAFDGSSNNLPLWTPNTTAMDRLKYAWGGLGAATTELRNVATSTCLDVPGSSQNNDVQLQVGGCLNANNQRWTRQANGSITVYNGTKCLDAFGFGKTNNTRVVIHDCLGGNNQKWRFFSDGTIRGVDSRLCLDADPANALNVRLWACGSATNQKWRLFATTIGLRAHANGRIVAAEAAGAQPLIANRVVADGWEQFDVIDNANGSVSLRARANSRYVSAPSGGASSLIADSTSIGPAQQFDLIYNADLSLSFRARANARIVAAESGGTQPLIANRTAVGPWESFDLLI</sequence>
<evidence type="ECO:0000256" key="1">
    <source>
        <dbReference type="ARBA" id="ARBA00022801"/>
    </source>
</evidence>
<dbReference type="Gene3D" id="3.20.20.80">
    <property type="entry name" value="Glycosidases"/>
    <property type="match status" value="1"/>
</dbReference>
<dbReference type="CDD" id="cd00257">
    <property type="entry name" value="beta-trefoil_FSCN-like"/>
    <property type="match status" value="1"/>
</dbReference>
<keyword evidence="6" id="KW-1185">Reference proteome</keyword>
<dbReference type="PANTHER" id="PTHR34142">
    <property type="entry name" value="ENDO-BETA-1,4-GLUCANASE A"/>
    <property type="match status" value="1"/>
</dbReference>